<keyword evidence="1" id="KW-0732">Signal</keyword>
<name>A0A813XKB6_9BILA</name>
<feature type="chain" id="PRO_5032680815" evidence="1">
    <location>
        <begin position="22"/>
        <end position="101"/>
    </location>
</feature>
<protein>
    <submittedName>
        <fullName evidence="2">Uncharacterized protein</fullName>
    </submittedName>
</protein>
<evidence type="ECO:0000313" key="3">
    <source>
        <dbReference type="Proteomes" id="UP000663879"/>
    </source>
</evidence>
<keyword evidence="3" id="KW-1185">Reference proteome</keyword>
<evidence type="ECO:0000313" key="2">
    <source>
        <dbReference type="EMBL" id="CAF0866160.1"/>
    </source>
</evidence>
<accession>A0A813XKB6</accession>
<reference evidence="2" key="1">
    <citation type="submission" date="2021-02" db="EMBL/GenBank/DDBJ databases">
        <authorList>
            <person name="Nowell W R."/>
        </authorList>
    </citation>
    <scope>NUCLEOTIDE SEQUENCE</scope>
    <source>
        <strain evidence="2">Ploen Becks lab</strain>
    </source>
</reference>
<gene>
    <name evidence="2" type="ORF">OXX778_LOCUS9692</name>
</gene>
<dbReference type="AlphaFoldDB" id="A0A813XKB6"/>
<organism evidence="2 3">
    <name type="scientific">Brachionus calyciflorus</name>
    <dbReference type="NCBI Taxonomy" id="104777"/>
    <lineage>
        <taxon>Eukaryota</taxon>
        <taxon>Metazoa</taxon>
        <taxon>Spiralia</taxon>
        <taxon>Gnathifera</taxon>
        <taxon>Rotifera</taxon>
        <taxon>Eurotatoria</taxon>
        <taxon>Monogononta</taxon>
        <taxon>Pseudotrocha</taxon>
        <taxon>Ploima</taxon>
        <taxon>Brachionidae</taxon>
        <taxon>Brachionus</taxon>
    </lineage>
</organism>
<dbReference type="EMBL" id="CAJNOC010001453">
    <property type="protein sequence ID" value="CAF0866160.1"/>
    <property type="molecule type" value="Genomic_DNA"/>
</dbReference>
<proteinExistence type="predicted"/>
<sequence>MGNRNYFLLLICFCLLKSNISAPLSSESGVNADFRTSDDFLKYQNGREYSYDYSTQTYLWINDVSEESRSSVELKVKVFLRSVQPCLYLFLLKFSLKINYN</sequence>
<comment type="caution">
    <text evidence="2">The sequence shown here is derived from an EMBL/GenBank/DDBJ whole genome shotgun (WGS) entry which is preliminary data.</text>
</comment>
<evidence type="ECO:0000256" key="1">
    <source>
        <dbReference type="SAM" id="SignalP"/>
    </source>
</evidence>
<feature type="signal peptide" evidence="1">
    <location>
        <begin position="1"/>
        <end position="21"/>
    </location>
</feature>
<dbReference type="Proteomes" id="UP000663879">
    <property type="component" value="Unassembled WGS sequence"/>
</dbReference>